<dbReference type="PANTHER" id="PTHR37326">
    <property type="entry name" value="BLL3975 PROTEIN"/>
    <property type="match status" value="1"/>
</dbReference>
<sequence length="327" mass="35609">MNPAWPQAFACHRYQALANGPALIVTGAVHGNEVCGAVAIRRVMAELEQGMLSLRAGRLTLVPVANPLAYRLGQRGGDRNLNRNLAPNPSPQDYEDHAANWLCPLLAEHDVLLDLHSFQSPGQPFVFLGPTDNDGELEPFAHAAREEALARRLGVADAVDGWLSTYALGVVRRRLSPVGDHRLRELNGDARYGVGTTEYMRSQGGWALTLECGQHADPAAPEVAYRAILNALAHLGLVDAPDPAPRTLSLLSLYEVVDKQDDADSFVRGWTSFEIVRKGELIGRRADGSPVCAPDDACIVFPNPRAQAGQEWFYLARTSDRLASRHA</sequence>
<accession>A0A202B310</accession>
<dbReference type="InterPro" id="IPR053138">
    <property type="entry name" value="N-alpha-Ac-DABA_deacetylase"/>
</dbReference>
<keyword evidence="4" id="KW-0862">Zinc</keyword>
<dbReference type="AlphaFoldDB" id="A0A202B310"/>
<organism evidence="6 7">
    <name type="scientific">Chromobacterium violaceum</name>
    <dbReference type="NCBI Taxonomy" id="536"/>
    <lineage>
        <taxon>Bacteria</taxon>
        <taxon>Pseudomonadati</taxon>
        <taxon>Pseudomonadota</taxon>
        <taxon>Betaproteobacteria</taxon>
        <taxon>Neisseriales</taxon>
        <taxon>Chromobacteriaceae</taxon>
        <taxon>Chromobacterium</taxon>
    </lineage>
</organism>
<evidence type="ECO:0000313" key="7">
    <source>
        <dbReference type="Proteomes" id="UP000196342"/>
    </source>
</evidence>
<evidence type="ECO:0000256" key="1">
    <source>
        <dbReference type="ARBA" id="ARBA00001947"/>
    </source>
</evidence>
<evidence type="ECO:0000256" key="3">
    <source>
        <dbReference type="ARBA" id="ARBA00022801"/>
    </source>
</evidence>
<evidence type="ECO:0000256" key="2">
    <source>
        <dbReference type="ARBA" id="ARBA00022723"/>
    </source>
</evidence>
<reference evidence="6 7" key="1">
    <citation type="submission" date="2017-05" db="EMBL/GenBank/DDBJ databases">
        <title>Chromobacterium violaceum GHPS1 isolated from Hydrocarbon polluted soil in French Guiana display an awesome secondary metabolite arsenal and a battery of drug and heavy-metal-resistance and detoxification of xenobiotics proteins.</title>
        <authorList>
            <person name="Belbahri L."/>
        </authorList>
    </citation>
    <scope>NUCLEOTIDE SEQUENCE [LARGE SCALE GENOMIC DNA]</scope>
    <source>
        <strain evidence="6 7">GHPS1</strain>
    </source>
</reference>
<keyword evidence="7" id="KW-1185">Reference proteome</keyword>
<dbReference type="EMBL" id="NHOO01000028">
    <property type="protein sequence ID" value="OVE45782.1"/>
    <property type="molecule type" value="Genomic_DNA"/>
</dbReference>
<keyword evidence="2" id="KW-0479">Metal-binding</keyword>
<dbReference type="InterPro" id="IPR055438">
    <property type="entry name" value="AstE_AspA_cat"/>
</dbReference>
<dbReference type="GO" id="GO:0046872">
    <property type="term" value="F:metal ion binding"/>
    <property type="evidence" value="ECO:0007669"/>
    <property type="project" value="UniProtKB-KW"/>
</dbReference>
<dbReference type="Gene3D" id="3.40.630.10">
    <property type="entry name" value="Zn peptidases"/>
    <property type="match status" value="1"/>
</dbReference>
<comment type="cofactor">
    <cofactor evidence="1">
        <name>Zn(2+)</name>
        <dbReference type="ChEBI" id="CHEBI:29105"/>
    </cofactor>
</comment>
<feature type="domain" description="Succinylglutamate desuccinylase/Aspartoacylase catalytic" evidence="5">
    <location>
        <begin position="20"/>
        <end position="117"/>
    </location>
</feature>
<proteinExistence type="predicted"/>
<dbReference type="PANTHER" id="PTHR37326:SF1">
    <property type="entry name" value="BLL3975 PROTEIN"/>
    <property type="match status" value="1"/>
</dbReference>
<gene>
    <name evidence="6" type="ORF">CBW21_21500</name>
</gene>
<comment type="caution">
    <text evidence="6">The sequence shown here is derived from an EMBL/GenBank/DDBJ whole genome shotgun (WGS) entry which is preliminary data.</text>
</comment>
<dbReference type="SUPFAM" id="SSF53187">
    <property type="entry name" value="Zn-dependent exopeptidases"/>
    <property type="match status" value="1"/>
</dbReference>
<protein>
    <submittedName>
        <fullName evidence="6">Succinylglutamate desuccinylase</fullName>
    </submittedName>
</protein>
<evidence type="ECO:0000313" key="6">
    <source>
        <dbReference type="EMBL" id="OVE45782.1"/>
    </source>
</evidence>
<evidence type="ECO:0000256" key="4">
    <source>
        <dbReference type="ARBA" id="ARBA00022833"/>
    </source>
</evidence>
<name>A0A202B310_CHRVL</name>
<dbReference type="Pfam" id="PF24827">
    <property type="entry name" value="AstE_AspA_cat"/>
    <property type="match status" value="1"/>
</dbReference>
<evidence type="ECO:0000259" key="5">
    <source>
        <dbReference type="Pfam" id="PF24827"/>
    </source>
</evidence>
<dbReference type="Proteomes" id="UP000196342">
    <property type="component" value="Unassembled WGS sequence"/>
</dbReference>
<dbReference type="GO" id="GO:0016788">
    <property type="term" value="F:hydrolase activity, acting on ester bonds"/>
    <property type="evidence" value="ECO:0007669"/>
    <property type="project" value="InterPro"/>
</dbReference>
<keyword evidence="3" id="KW-0378">Hydrolase</keyword>